<dbReference type="OrthoDB" id="6160490at2759"/>
<reference evidence="1" key="1">
    <citation type="submission" date="2022-03" db="EMBL/GenBank/DDBJ databases">
        <authorList>
            <person name="Martin C."/>
        </authorList>
    </citation>
    <scope>NUCLEOTIDE SEQUENCE</scope>
</reference>
<evidence type="ECO:0000313" key="2">
    <source>
        <dbReference type="Proteomes" id="UP000749559"/>
    </source>
</evidence>
<dbReference type="Gene3D" id="3.30.460.90">
    <property type="match status" value="1"/>
</dbReference>
<dbReference type="EMBL" id="CAIIXF020000006">
    <property type="protein sequence ID" value="CAH1787883.1"/>
    <property type="molecule type" value="Genomic_DNA"/>
</dbReference>
<comment type="caution">
    <text evidence="1">The sequence shown here is derived from an EMBL/GenBank/DDBJ whole genome shotgun (WGS) entry which is preliminary data.</text>
</comment>
<accession>A0A8J1UWQ7</accession>
<keyword evidence="2" id="KW-1185">Reference proteome</keyword>
<proteinExistence type="predicted"/>
<dbReference type="Proteomes" id="UP000749559">
    <property type="component" value="Unassembled WGS sequence"/>
</dbReference>
<dbReference type="AlphaFoldDB" id="A0A8J1UWQ7"/>
<protein>
    <submittedName>
        <fullName evidence="1">Uncharacterized protein</fullName>
    </submittedName>
</protein>
<sequence>MGGTSSKSHKSSLAILERKLTESEEDTLTDFAITGYEKCKLKLSDSEIKEHQEEIISKVRRLCDKLGELYPVFAVGDILPNGSYFNGSKIIYPDECDLLLVFKHISVGNDVYIKSDLNNRVNVKIYNKSLKKQIKEITPLLSLGGIVGKYKLTYHIKYLLQSAIHTCLSQLEGIHYVGKRRLGLTSSEWDCLNRLRLLHQEGSTSLYKDIIESYKIPDKLKDRCRNGTYDPNLSPDTVELDKLIHGPCVRIRLGGGKYTTDIDLGFCIEDGRHLILPYNDGDTFMNDETQWTQSVYNSKHKLDKQHNKLLMLLKLLILECHLVPDSSTYSSHALKTLVLHHQAKCSSSERSLGGCLCIVAHHVFEFYEMKEEDQYLWIYDSEKKLSDVDFPGAADVQTGRAFGRRTENYWIMPVVLYVVIRALRSGCCTGEEALNVDRWLIISELWKNKEKSGFVKEYSRKCKIQSQKIDELITRFYSK</sequence>
<organism evidence="1 2">
    <name type="scientific">Owenia fusiformis</name>
    <name type="common">Polychaete worm</name>
    <dbReference type="NCBI Taxonomy" id="6347"/>
    <lineage>
        <taxon>Eukaryota</taxon>
        <taxon>Metazoa</taxon>
        <taxon>Spiralia</taxon>
        <taxon>Lophotrochozoa</taxon>
        <taxon>Annelida</taxon>
        <taxon>Polychaeta</taxon>
        <taxon>Sedentaria</taxon>
        <taxon>Canalipalpata</taxon>
        <taxon>Sabellida</taxon>
        <taxon>Oweniida</taxon>
        <taxon>Oweniidae</taxon>
        <taxon>Owenia</taxon>
    </lineage>
</organism>
<evidence type="ECO:0000313" key="1">
    <source>
        <dbReference type="EMBL" id="CAH1787883.1"/>
    </source>
</evidence>
<gene>
    <name evidence="1" type="ORF">OFUS_LOCUS13511</name>
</gene>
<name>A0A8J1UWQ7_OWEFU</name>